<accession>X1NWP8</accession>
<dbReference type="EMBL" id="BARV01038465">
    <property type="protein sequence ID" value="GAI48008.1"/>
    <property type="molecule type" value="Genomic_DNA"/>
</dbReference>
<dbReference type="AlphaFoldDB" id="X1NWP8"/>
<keyword evidence="1" id="KW-0732">Signal</keyword>
<dbReference type="InterPro" id="IPR013320">
    <property type="entry name" value="ConA-like_dom_sf"/>
</dbReference>
<dbReference type="InterPro" id="IPR006558">
    <property type="entry name" value="LamG-like"/>
</dbReference>
<feature type="domain" description="LamG-like jellyroll fold" evidence="3">
    <location>
        <begin position="68"/>
        <end position="200"/>
    </location>
</feature>
<dbReference type="Gene3D" id="2.60.120.200">
    <property type="match status" value="1"/>
</dbReference>
<dbReference type="Pfam" id="PF13385">
    <property type="entry name" value="Laminin_G_3"/>
    <property type="match status" value="1"/>
</dbReference>
<sequence>YFAWGAIWVKDTTATADAFIKDSSGNGNHGSPINGTTFTQGKIGKARSFDGSDDYVDCGSGASLDITGAITIEAWIYPIGKGDSDYPRIVDKSSGVGGGDPGYKIYLRAAQGYTLTLSGGGSSYTSTLAANLNNWNYLVFIITETKWKLFLNGNWEEWDDIAKPSSVVQHLYIGNSPVDNRHFNGVIDEVRISNVARSADYIR</sequence>
<evidence type="ECO:0000313" key="4">
    <source>
        <dbReference type="EMBL" id="GAI48008.1"/>
    </source>
</evidence>
<protein>
    <recommendedName>
        <fullName evidence="3">LamG-like jellyroll fold domain-containing protein</fullName>
    </recommendedName>
</protein>
<reference evidence="4" key="1">
    <citation type="journal article" date="2014" name="Front. Microbiol.">
        <title>High frequency of phylogenetically diverse reductive dehalogenase-homologous genes in deep subseafloor sedimentary metagenomes.</title>
        <authorList>
            <person name="Kawai M."/>
            <person name="Futagami T."/>
            <person name="Toyoda A."/>
            <person name="Takaki Y."/>
            <person name="Nishi S."/>
            <person name="Hori S."/>
            <person name="Arai W."/>
            <person name="Tsubouchi T."/>
            <person name="Morono Y."/>
            <person name="Uchiyama I."/>
            <person name="Ito T."/>
            <person name="Fujiyama A."/>
            <person name="Inagaki F."/>
            <person name="Takami H."/>
        </authorList>
    </citation>
    <scope>NUCLEOTIDE SEQUENCE</scope>
    <source>
        <strain evidence="4">Expedition CK06-06</strain>
    </source>
</reference>
<proteinExistence type="predicted"/>
<evidence type="ECO:0000259" key="3">
    <source>
        <dbReference type="SMART" id="SM00560"/>
    </source>
</evidence>
<evidence type="ECO:0000256" key="1">
    <source>
        <dbReference type="ARBA" id="ARBA00022729"/>
    </source>
</evidence>
<name>X1NWP8_9ZZZZ</name>
<dbReference type="SUPFAM" id="SSF49899">
    <property type="entry name" value="Concanavalin A-like lectins/glucanases"/>
    <property type="match status" value="1"/>
</dbReference>
<evidence type="ECO:0000256" key="2">
    <source>
        <dbReference type="ARBA" id="ARBA00023157"/>
    </source>
</evidence>
<feature type="non-terminal residue" evidence="4">
    <location>
        <position position="1"/>
    </location>
</feature>
<comment type="caution">
    <text evidence="4">The sequence shown here is derived from an EMBL/GenBank/DDBJ whole genome shotgun (WGS) entry which is preliminary data.</text>
</comment>
<feature type="non-terminal residue" evidence="4">
    <location>
        <position position="203"/>
    </location>
</feature>
<organism evidence="4">
    <name type="scientific">marine sediment metagenome</name>
    <dbReference type="NCBI Taxonomy" id="412755"/>
    <lineage>
        <taxon>unclassified sequences</taxon>
        <taxon>metagenomes</taxon>
        <taxon>ecological metagenomes</taxon>
    </lineage>
</organism>
<keyword evidence="2" id="KW-1015">Disulfide bond</keyword>
<dbReference type="SMART" id="SM00560">
    <property type="entry name" value="LamGL"/>
    <property type="match status" value="1"/>
</dbReference>
<gene>
    <name evidence="4" type="ORF">S06H3_59252</name>
</gene>